<dbReference type="InterPro" id="IPR037094">
    <property type="entry name" value="Glyco_hydro_38_cen_sf"/>
</dbReference>
<keyword evidence="3" id="KW-0378">Hydrolase</keyword>
<name>A0A1M6YHL9_9FIRM</name>
<dbReference type="GO" id="GO:0006013">
    <property type="term" value="P:mannose metabolic process"/>
    <property type="evidence" value="ECO:0007669"/>
    <property type="project" value="InterPro"/>
</dbReference>
<evidence type="ECO:0000256" key="4">
    <source>
        <dbReference type="ARBA" id="ARBA00023295"/>
    </source>
</evidence>
<dbReference type="InterPro" id="IPR015341">
    <property type="entry name" value="Glyco_hydro_38_cen"/>
</dbReference>
<dbReference type="GO" id="GO:0030246">
    <property type="term" value="F:carbohydrate binding"/>
    <property type="evidence" value="ECO:0007669"/>
    <property type="project" value="InterPro"/>
</dbReference>
<dbReference type="Pfam" id="PF17677">
    <property type="entry name" value="Glyco_hydro38C2"/>
    <property type="match status" value="1"/>
</dbReference>
<dbReference type="SMART" id="SM00872">
    <property type="entry name" value="Alpha-mann_mid"/>
    <property type="match status" value="1"/>
</dbReference>
<dbReference type="InterPro" id="IPR011682">
    <property type="entry name" value="Glyco_hydro_38_C"/>
</dbReference>
<evidence type="ECO:0000256" key="1">
    <source>
        <dbReference type="ARBA" id="ARBA00009792"/>
    </source>
</evidence>
<dbReference type="InterPro" id="IPR028995">
    <property type="entry name" value="Glyco_hydro_57/38_cen_sf"/>
</dbReference>
<dbReference type="InterPro" id="IPR011330">
    <property type="entry name" value="Glyco_hydro/deAcase_b/a-brl"/>
</dbReference>
<dbReference type="Gene3D" id="2.70.98.30">
    <property type="entry name" value="Golgi alpha-mannosidase II, domain 4"/>
    <property type="match status" value="1"/>
</dbReference>
<dbReference type="SUPFAM" id="SSF88688">
    <property type="entry name" value="Families 57/38 glycoside transferase middle domain"/>
    <property type="match status" value="1"/>
</dbReference>
<dbReference type="InterPro" id="IPR000602">
    <property type="entry name" value="Glyco_hydro_38_N"/>
</dbReference>
<sequence length="835" mass="95156">MKNIHLIANAHLDPVWLWRWQEGCSEALSTFKTVEEMTEEFEEFVFNHNEAILYEWVKDNSPGLFQKLQKAVEEGRWNIMGGWYLQPDCNMPSGESIVRNIERGRRFFREYFNSLPTTAINFDSFGHSRGLVQILKKAGYDSYIICRPAKNGFSFEEQDFEWEGLDGSTILVHRSDENYNSVWGQAAKELMEFLPLKVEEEVTLFLWGVGDHGGGPSRKDLQDLKELAENNKDYNLIHSTPEAYFKERITKVKEFPRVSKGLNPVAEGCYTSQIRIKQKHRELENELYSAEKMAAAAWLQCGRSYPEKEIKDAAGALIFSEFHDALPGSGSPLVETDTLRLLDYGLELMSRVKHSAALALAQGEKRVKEGTSVILFYNPHPFDITGVFSCETGLPVQNWSTDFMYPKVMFEGKQIPAQAEKESSNFNLDWRKKIVVQATLKASSINRMDVYFEPIPKRPVFAEIVSRPKYILDNGSMKVVIDTATGLLKEYSVKGVRYLEEESLQLVCFEDTHNPWGFGKWESRSRRAFQLLTPHEAAEYCGLSEKVIPAVRIIEDGEVRTTVEAVFGLHDSKAYIRYHIPKKGSCFDVEIGVHFQEKEKYLKAILKTPEEYEALHGQIMFGREELNKDKETVSQKWTMAVDGTMDKALAIINNGTHGASYTGREFGITLLRSAGYTSSDFIMGKALQEEQWAPRMEQGERFYHFRIQGGAAAEVERMIDREALVFNEEPYGFSFCPPEEGEAAGQFITIDNPQVIISAVKRAENFDGYILRVYESTGKSAKANIRMLDGRINQEVSLGGFEVKSYKIDLAEGRLTETGLIEEYQAENRDEAIRD</sequence>
<dbReference type="AlphaFoldDB" id="A0A1M6YHL9"/>
<dbReference type="PANTHER" id="PTHR46017:SF1">
    <property type="entry name" value="ALPHA-MANNOSIDASE 2C1"/>
    <property type="match status" value="1"/>
</dbReference>
<evidence type="ECO:0000313" key="7">
    <source>
        <dbReference type="Proteomes" id="UP000184386"/>
    </source>
</evidence>
<evidence type="ECO:0000256" key="2">
    <source>
        <dbReference type="ARBA" id="ARBA00022723"/>
    </source>
</evidence>
<dbReference type="InterPro" id="IPR011013">
    <property type="entry name" value="Gal_mutarotase_sf_dom"/>
</dbReference>
<dbReference type="OrthoDB" id="9772207at2"/>
<gene>
    <name evidence="6" type="ORF">SAMN02745136_04277</name>
</gene>
<dbReference type="Proteomes" id="UP000184386">
    <property type="component" value="Unassembled WGS sequence"/>
</dbReference>
<comment type="similarity">
    <text evidence="1">Belongs to the glycosyl hydrolase 38 family.</text>
</comment>
<keyword evidence="4" id="KW-0326">Glycosidase</keyword>
<evidence type="ECO:0000313" key="6">
    <source>
        <dbReference type="EMBL" id="SHL17834.1"/>
    </source>
</evidence>
<dbReference type="RefSeq" id="WP_073279010.1">
    <property type="nucleotide sequence ID" value="NZ_FRAC01000025.1"/>
</dbReference>
<dbReference type="InterPro" id="IPR027291">
    <property type="entry name" value="Glyco_hydro_38_N_sf"/>
</dbReference>
<evidence type="ECO:0000259" key="5">
    <source>
        <dbReference type="SMART" id="SM00872"/>
    </source>
</evidence>
<dbReference type="SUPFAM" id="SSF88713">
    <property type="entry name" value="Glycoside hydrolase/deacetylase"/>
    <property type="match status" value="1"/>
</dbReference>
<dbReference type="Pfam" id="PF07748">
    <property type="entry name" value="Glyco_hydro_38C"/>
    <property type="match status" value="1"/>
</dbReference>
<evidence type="ECO:0000256" key="3">
    <source>
        <dbReference type="ARBA" id="ARBA00022801"/>
    </source>
</evidence>
<keyword evidence="7" id="KW-1185">Reference proteome</keyword>
<dbReference type="GO" id="GO:0046872">
    <property type="term" value="F:metal ion binding"/>
    <property type="evidence" value="ECO:0007669"/>
    <property type="project" value="UniProtKB-KW"/>
</dbReference>
<dbReference type="Gene3D" id="3.20.110.10">
    <property type="entry name" value="Glycoside hydrolase 38, N terminal domain"/>
    <property type="match status" value="1"/>
</dbReference>
<protein>
    <submittedName>
        <fullName evidence="6">Alpha-mannosidase</fullName>
    </submittedName>
</protein>
<dbReference type="Pfam" id="PF09261">
    <property type="entry name" value="Alpha-mann_mid"/>
    <property type="match status" value="1"/>
</dbReference>
<organism evidence="6 7">
    <name type="scientific">Anaerocolumna jejuensis DSM 15929</name>
    <dbReference type="NCBI Taxonomy" id="1121322"/>
    <lineage>
        <taxon>Bacteria</taxon>
        <taxon>Bacillati</taxon>
        <taxon>Bacillota</taxon>
        <taxon>Clostridia</taxon>
        <taxon>Lachnospirales</taxon>
        <taxon>Lachnospiraceae</taxon>
        <taxon>Anaerocolumna</taxon>
    </lineage>
</organism>
<dbReference type="EMBL" id="FRAC01000025">
    <property type="protein sequence ID" value="SHL17834.1"/>
    <property type="molecule type" value="Genomic_DNA"/>
</dbReference>
<dbReference type="Gene3D" id="1.20.1270.50">
    <property type="entry name" value="Glycoside hydrolase family 38, central domain"/>
    <property type="match status" value="1"/>
</dbReference>
<dbReference type="CDD" id="cd10789">
    <property type="entry name" value="GH38N_AMII_ER_cytosolic"/>
    <property type="match status" value="1"/>
</dbReference>
<dbReference type="SUPFAM" id="SSF74650">
    <property type="entry name" value="Galactose mutarotase-like"/>
    <property type="match status" value="1"/>
</dbReference>
<accession>A0A1M6YHL9</accession>
<feature type="domain" description="Glycoside hydrolase family 38 central" evidence="5">
    <location>
        <begin position="267"/>
        <end position="342"/>
    </location>
</feature>
<dbReference type="STRING" id="1121322.SAMN02745136_04277"/>
<dbReference type="PANTHER" id="PTHR46017">
    <property type="entry name" value="ALPHA-MANNOSIDASE 2C1"/>
    <property type="match status" value="1"/>
</dbReference>
<dbReference type="InterPro" id="IPR041147">
    <property type="entry name" value="GH38_C"/>
</dbReference>
<reference evidence="6 7" key="1">
    <citation type="submission" date="2016-11" db="EMBL/GenBank/DDBJ databases">
        <authorList>
            <person name="Jaros S."/>
            <person name="Januszkiewicz K."/>
            <person name="Wedrychowicz H."/>
        </authorList>
    </citation>
    <scope>NUCLEOTIDE SEQUENCE [LARGE SCALE GENOMIC DNA]</scope>
    <source>
        <strain evidence="6 7">DSM 15929</strain>
    </source>
</reference>
<dbReference type="GO" id="GO:0004559">
    <property type="term" value="F:alpha-mannosidase activity"/>
    <property type="evidence" value="ECO:0007669"/>
    <property type="project" value="InterPro"/>
</dbReference>
<dbReference type="Pfam" id="PF01074">
    <property type="entry name" value="Glyco_hydro_38N"/>
    <property type="match status" value="1"/>
</dbReference>
<proteinExistence type="inferred from homology"/>
<keyword evidence="2" id="KW-0479">Metal-binding</keyword>
<dbReference type="GO" id="GO:0009313">
    <property type="term" value="P:oligosaccharide catabolic process"/>
    <property type="evidence" value="ECO:0007669"/>
    <property type="project" value="TreeGrafter"/>
</dbReference>